<protein>
    <recommendedName>
        <fullName evidence="3">F-box domain-containing protein</fullName>
    </recommendedName>
</protein>
<evidence type="ECO:0008006" key="3">
    <source>
        <dbReference type="Google" id="ProtNLM"/>
    </source>
</evidence>
<organism evidence="1 2">
    <name type="scientific">Hebeloma cylindrosporum</name>
    <dbReference type="NCBI Taxonomy" id="76867"/>
    <lineage>
        <taxon>Eukaryota</taxon>
        <taxon>Fungi</taxon>
        <taxon>Dikarya</taxon>
        <taxon>Basidiomycota</taxon>
        <taxon>Agaricomycotina</taxon>
        <taxon>Agaricomycetes</taxon>
        <taxon>Agaricomycetidae</taxon>
        <taxon>Agaricales</taxon>
        <taxon>Agaricineae</taxon>
        <taxon>Hymenogastraceae</taxon>
        <taxon>Hebeloma</taxon>
    </lineage>
</organism>
<dbReference type="AlphaFoldDB" id="A0A0C3CA52"/>
<reference evidence="2" key="2">
    <citation type="submission" date="2015-01" db="EMBL/GenBank/DDBJ databases">
        <title>Evolutionary Origins and Diversification of the Mycorrhizal Mutualists.</title>
        <authorList>
            <consortium name="DOE Joint Genome Institute"/>
            <consortium name="Mycorrhizal Genomics Consortium"/>
            <person name="Kohler A."/>
            <person name="Kuo A."/>
            <person name="Nagy L.G."/>
            <person name="Floudas D."/>
            <person name="Copeland A."/>
            <person name="Barry K.W."/>
            <person name="Cichocki N."/>
            <person name="Veneault-Fourrey C."/>
            <person name="LaButti K."/>
            <person name="Lindquist E.A."/>
            <person name="Lipzen A."/>
            <person name="Lundell T."/>
            <person name="Morin E."/>
            <person name="Murat C."/>
            <person name="Riley R."/>
            <person name="Ohm R."/>
            <person name="Sun H."/>
            <person name="Tunlid A."/>
            <person name="Henrissat B."/>
            <person name="Grigoriev I.V."/>
            <person name="Hibbett D.S."/>
            <person name="Martin F."/>
        </authorList>
    </citation>
    <scope>NUCLEOTIDE SEQUENCE [LARGE SCALE GENOMIC DNA]</scope>
    <source>
        <strain evidence="2">h7</strain>
    </source>
</reference>
<dbReference type="HOGENOM" id="CLU_874515_0_0_1"/>
<evidence type="ECO:0000313" key="1">
    <source>
        <dbReference type="EMBL" id="KIM45680.1"/>
    </source>
</evidence>
<gene>
    <name evidence="1" type="ORF">M413DRAFT_345656</name>
</gene>
<dbReference type="EMBL" id="KN831772">
    <property type="protein sequence ID" value="KIM45680.1"/>
    <property type="molecule type" value="Genomic_DNA"/>
</dbReference>
<keyword evidence="2" id="KW-1185">Reference proteome</keyword>
<name>A0A0C3CA52_HEBCY</name>
<evidence type="ECO:0000313" key="2">
    <source>
        <dbReference type="Proteomes" id="UP000053424"/>
    </source>
</evidence>
<reference evidence="1 2" key="1">
    <citation type="submission" date="2014-04" db="EMBL/GenBank/DDBJ databases">
        <authorList>
            <consortium name="DOE Joint Genome Institute"/>
            <person name="Kuo A."/>
            <person name="Gay G."/>
            <person name="Dore J."/>
            <person name="Kohler A."/>
            <person name="Nagy L.G."/>
            <person name="Floudas D."/>
            <person name="Copeland A."/>
            <person name="Barry K.W."/>
            <person name="Cichocki N."/>
            <person name="Veneault-Fourrey C."/>
            <person name="LaButti K."/>
            <person name="Lindquist E.A."/>
            <person name="Lipzen A."/>
            <person name="Lundell T."/>
            <person name="Morin E."/>
            <person name="Murat C."/>
            <person name="Sun H."/>
            <person name="Tunlid A."/>
            <person name="Henrissat B."/>
            <person name="Grigoriev I.V."/>
            <person name="Hibbett D.S."/>
            <person name="Martin F."/>
            <person name="Nordberg H.P."/>
            <person name="Cantor M.N."/>
            <person name="Hua S.X."/>
        </authorList>
    </citation>
    <scope>NUCLEOTIDE SEQUENCE [LARGE SCALE GENOMIC DNA]</scope>
    <source>
        <strain evidence="2">h7</strain>
    </source>
</reference>
<accession>A0A0C3CA52</accession>
<sequence length="318" mass="36158">MCYFQDHYPRLPLDTNPLSFGPFPRLARLSLTGFAIMEIGWDFPGWIQALEGGPRLQSLKISNFTFRSEMSDSPDGLERNTLQFFVSMLSRINPTRLHLVAMSLSPDSTPRTIPRTYNLSDVYIHFEASSGPFLVDFLSWTQGGIHQSSTITGTETIPHFDTALFGKTLTLHTIPDSASLRAILENFWGETLVFDNCDGFDNTLIQWLFQPNGIQREERANFAAKMLNYIRINSCTNFTSNALRRLVEVRHTASRKNEAALGTIVAMNIDVLNVTGTAPILEPNDQSWFTMNPDVVEVTWYREEPDSYSMYMFDNIQD</sequence>
<dbReference type="Proteomes" id="UP000053424">
    <property type="component" value="Unassembled WGS sequence"/>
</dbReference>
<proteinExistence type="predicted"/>